<feature type="compositionally biased region" description="Basic and acidic residues" evidence="1">
    <location>
        <begin position="52"/>
        <end position="62"/>
    </location>
</feature>
<proteinExistence type="predicted"/>
<feature type="region of interest" description="Disordered" evidence="1">
    <location>
        <begin position="189"/>
        <end position="221"/>
    </location>
</feature>
<accession>A0ABZ1W308</accession>
<feature type="region of interest" description="Disordered" evidence="1">
    <location>
        <begin position="1"/>
        <end position="63"/>
    </location>
</feature>
<evidence type="ECO:0000313" key="3">
    <source>
        <dbReference type="Proteomes" id="UP001432014"/>
    </source>
</evidence>
<dbReference type="RefSeq" id="WP_329500184.1">
    <property type="nucleotide sequence ID" value="NZ_CP108460.1"/>
</dbReference>
<reference evidence="2 3" key="1">
    <citation type="submission" date="2022-10" db="EMBL/GenBank/DDBJ databases">
        <title>The complete genomes of actinobacterial strains from the NBC collection.</title>
        <authorList>
            <person name="Joergensen T.S."/>
            <person name="Alvarez Arevalo M."/>
            <person name="Sterndorff E.B."/>
            <person name="Faurdal D."/>
            <person name="Vuksanovic O."/>
            <person name="Mourched A.-S."/>
            <person name="Charusanti P."/>
            <person name="Shaw S."/>
            <person name="Blin K."/>
            <person name="Weber T."/>
        </authorList>
    </citation>
    <scope>NUCLEOTIDE SEQUENCE [LARGE SCALE GENOMIC DNA]</scope>
    <source>
        <strain evidence="2 3">NBC_01247</strain>
    </source>
</reference>
<dbReference type="EMBL" id="CP108482">
    <property type="protein sequence ID" value="WUS55209.1"/>
    <property type="molecule type" value="Genomic_DNA"/>
</dbReference>
<evidence type="ECO:0000313" key="2">
    <source>
        <dbReference type="EMBL" id="WUS55209.1"/>
    </source>
</evidence>
<keyword evidence="3" id="KW-1185">Reference proteome</keyword>
<dbReference type="Proteomes" id="UP001432014">
    <property type="component" value="Chromosome"/>
</dbReference>
<gene>
    <name evidence="2" type="ORF">OG469_06590</name>
</gene>
<feature type="compositionally biased region" description="Low complexity" evidence="1">
    <location>
        <begin position="17"/>
        <end position="35"/>
    </location>
</feature>
<protein>
    <submittedName>
        <fullName evidence="2">Uncharacterized protein</fullName>
    </submittedName>
</protein>
<name>A0ABZ1W308_9ACTN</name>
<organism evidence="2 3">
    <name type="scientific">Kitasatospora herbaricolor</name>
    <dbReference type="NCBI Taxonomy" id="68217"/>
    <lineage>
        <taxon>Bacteria</taxon>
        <taxon>Bacillati</taxon>
        <taxon>Actinomycetota</taxon>
        <taxon>Actinomycetes</taxon>
        <taxon>Kitasatosporales</taxon>
        <taxon>Streptomycetaceae</taxon>
        <taxon>Kitasatospora</taxon>
    </lineage>
</organism>
<sequence length="221" mass="22905">MSFSSGPFVPRAERHLPFTGPPLTAAPLTDAPLTDAAHHGAAHHGAVRPGAVHRDQPVRRASPDGCSPWIVTLCTRHSDGRSGTHSFVEWALTSPQAIASAVRRASTPAACRRRRDAVVEAGATAVAEFWPDVRSSTHPGGPCALPAVVPRPRPATVGGAARDHGDPRRYWAGGANVYALYARAGAWADPGSPGEKGAPAEPGVARGGRDARDNAGPVAHC</sequence>
<evidence type="ECO:0000256" key="1">
    <source>
        <dbReference type="SAM" id="MobiDB-lite"/>
    </source>
</evidence>